<keyword evidence="2" id="KW-1185">Reference proteome</keyword>
<dbReference type="RefSeq" id="WP_140826061.1">
    <property type="nucleotide sequence ID" value="NZ_VFYP01000001.1"/>
</dbReference>
<dbReference type="OrthoDB" id="2065010at2"/>
<gene>
    <name evidence="1" type="ORF">FJQ55_02035</name>
</gene>
<evidence type="ECO:0000313" key="1">
    <source>
        <dbReference type="EMBL" id="TPP09681.1"/>
    </source>
</evidence>
<comment type="caution">
    <text evidence="1">The sequence shown here is derived from an EMBL/GenBank/DDBJ whole genome shotgun (WGS) entry which is preliminary data.</text>
</comment>
<dbReference type="EMBL" id="VFYP01000001">
    <property type="protein sequence ID" value="TPP09681.1"/>
    <property type="molecule type" value="Genomic_DNA"/>
</dbReference>
<evidence type="ECO:0000313" key="2">
    <source>
        <dbReference type="Proteomes" id="UP000316429"/>
    </source>
</evidence>
<dbReference type="Proteomes" id="UP000316429">
    <property type="component" value="Unassembled WGS sequence"/>
</dbReference>
<dbReference type="Pfam" id="PF16157">
    <property type="entry name" value="DUF4865"/>
    <property type="match status" value="1"/>
</dbReference>
<proteinExistence type="predicted"/>
<organism evidence="1 2">
    <name type="scientific">Rhizobium glycinendophyticum</name>
    <dbReference type="NCBI Taxonomy" id="2589807"/>
    <lineage>
        <taxon>Bacteria</taxon>
        <taxon>Pseudomonadati</taxon>
        <taxon>Pseudomonadota</taxon>
        <taxon>Alphaproteobacteria</taxon>
        <taxon>Hyphomicrobiales</taxon>
        <taxon>Rhizobiaceae</taxon>
        <taxon>Rhizobium/Agrobacterium group</taxon>
        <taxon>Rhizobium</taxon>
    </lineage>
</organism>
<name>A0A504USI0_9HYPH</name>
<reference evidence="1 2" key="1">
    <citation type="submission" date="2019-06" db="EMBL/GenBank/DDBJ databases">
        <title>Rhizobium sp. CL12 isolated from roots of soybean.</title>
        <authorList>
            <person name="Wang C."/>
        </authorList>
    </citation>
    <scope>NUCLEOTIDE SEQUENCE [LARGE SCALE GENOMIC DNA]</scope>
    <source>
        <strain evidence="1 2">CL12</strain>
    </source>
</reference>
<sequence>MIAMQYSFTLPADYDMSIIDRRIRDKGPLLDGFPRLRFKAYLLARKEDAGFTSAENLYAPFYLWDEPEGIDSFLSGPGFATLTRDFGWPSVQTWLIWQADLGEGLGNARYATRVVRPIAPFSDLAEQRAEAVAAMGAARRQGALAAIAAFDPTKWLLVEFSLWPELPVTTDAMQVYTVGHVSLAGGIAERDPASPRSVNR</sequence>
<dbReference type="InterPro" id="IPR032349">
    <property type="entry name" value="DUF4865"/>
</dbReference>
<accession>A0A504USI0</accession>
<protein>
    <submittedName>
        <fullName evidence="1">DUF4865 family protein</fullName>
    </submittedName>
</protein>
<dbReference type="AlphaFoldDB" id="A0A504USI0"/>